<dbReference type="Proteomes" id="UP000027466">
    <property type="component" value="Unassembled WGS sequence"/>
</dbReference>
<evidence type="ECO:0000313" key="1">
    <source>
        <dbReference type="EMBL" id="KDR40939.1"/>
    </source>
</evidence>
<dbReference type="EMBL" id="JFHC01000033">
    <property type="protein sequence ID" value="KDR40939.1"/>
    <property type="molecule type" value="Genomic_DNA"/>
</dbReference>
<sequence length="183" mass="20105">MRNLPIDLAPFSVRREWCRIRPSARLLALAGLLLCGAAAFRAQTLLVRLQALDGESSRIVERNERAAQASSRVRGEPVDAKQAAVVNIAVARLNLPWDDLLDAIEAATPAQIALMSITPEPGRALIRIEAECTGAREMLDYLSSLGRQPLLGRVTLTRHELVKDGMDSVLRFQVEVQWRGTGS</sequence>
<keyword evidence="2" id="KW-1185">Reference proteome</keyword>
<reference evidence="1 2" key="1">
    <citation type="submission" date="2014-03" db="EMBL/GenBank/DDBJ databases">
        <title>Draft Genome Sequences of Four Burkholderia Strains.</title>
        <authorList>
            <person name="Liu X.Y."/>
            <person name="Li C.X."/>
            <person name="Xu J.H."/>
        </authorList>
    </citation>
    <scope>NUCLEOTIDE SEQUENCE [LARGE SCALE GENOMIC DNA]</scope>
    <source>
        <strain evidence="1 2">DSM 50014</strain>
    </source>
</reference>
<evidence type="ECO:0000313" key="2">
    <source>
        <dbReference type="Proteomes" id="UP000027466"/>
    </source>
</evidence>
<dbReference type="AlphaFoldDB" id="A0A069PLY8"/>
<organism evidence="1 2">
    <name type="scientific">Caballeronia glathei</name>
    <dbReference type="NCBI Taxonomy" id="60547"/>
    <lineage>
        <taxon>Bacteria</taxon>
        <taxon>Pseudomonadati</taxon>
        <taxon>Pseudomonadota</taxon>
        <taxon>Betaproteobacteria</taxon>
        <taxon>Burkholderiales</taxon>
        <taxon>Burkholderiaceae</taxon>
        <taxon>Caballeronia</taxon>
    </lineage>
</organism>
<dbReference type="RefSeq" id="WP_035940205.1">
    <property type="nucleotide sequence ID" value="NZ_CADFFX010000029.1"/>
</dbReference>
<comment type="caution">
    <text evidence="1">The sequence shown here is derived from an EMBL/GenBank/DDBJ whole genome shotgun (WGS) entry which is preliminary data.</text>
</comment>
<accession>A0A069PLY8</accession>
<name>A0A069PLY8_9BURK</name>
<protein>
    <submittedName>
        <fullName evidence="1">Pilus assembly protein</fullName>
    </submittedName>
</protein>
<gene>
    <name evidence="1" type="ORF">BG61_21565</name>
</gene>
<dbReference type="STRING" id="60547.GCA_000751215_06742"/>
<proteinExistence type="predicted"/>